<proteinExistence type="predicted"/>
<evidence type="ECO:0000313" key="6">
    <source>
        <dbReference type="Proteomes" id="UP000079169"/>
    </source>
</evidence>
<organism evidence="6 7">
    <name type="scientific">Diaphorina citri</name>
    <name type="common">Asian citrus psyllid</name>
    <dbReference type="NCBI Taxonomy" id="121845"/>
    <lineage>
        <taxon>Eukaryota</taxon>
        <taxon>Metazoa</taxon>
        <taxon>Ecdysozoa</taxon>
        <taxon>Arthropoda</taxon>
        <taxon>Hexapoda</taxon>
        <taxon>Insecta</taxon>
        <taxon>Pterygota</taxon>
        <taxon>Neoptera</taxon>
        <taxon>Paraneoptera</taxon>
        <taxon>Hemiptera</taxon>
        <taxon>Sternorrhyncha</taxon>
        <taxon>Psylloidea</taxon>
        <taxon>Psyllidae</taxon>
        <taxon>Diaphorininae</taxon>
        <taxon>Diaphorina</taxon>
    </lineage>
</organism>
<dbReference type="GO" id="GO:0005737">
    <property type="term" value="C:cytoplasm"/>
    <property type="evidence" value="ECO:0007669"/>
    <property type="project" value="UniProtKB-SubCell"/>
</dbReference>
<dbReference type="GO" id="GO:0005634">
    <property type="term" value="C:nucleus"/>
    <property type="evidence" value="ECO:0007669"/>
    <property type="project" value="UniProtKB-SubCell"/>
</dbReference>
<dbReference type="InterPro" id="IPR019191">
    <property type="entry name" value="Essential_protein_Yae1_N"/>
</dbReference>
<dbReference type="PANTHER" id="PTHR18829">
    <property type="entry name" value="PROTEIN YAE1 HOMOLOG"/>
    <property type="match status" value="1"/>
</dbReference>
<dbReference type="Pfam" id="PF09811">
    <property type="entry name" value="Yae1_N"/>
    <property type="match status" value="1"/>
</dbReference>
<evidence type="ECO:0000256" key="4">
    <source>
        <dbReference type="ARBA" id="ARBA00023242"/>
    </source>
</evidence>
<dbReference type="KEGG" id="dci:103514122"/>
<dbReference type="OMA" id="HQEGFRE"/>
<keyword evidence="3" id="KW-0963">Cytoplasm</keyword>
<dbReference type="Proteomes" id="UP000079169">
    <property type="component" value="Unplaced"/>
</dbReference>
<evidence type="ECO:0000259" key="5">
    <source>
        <dbReference type="Pfam" id="PF09811"/>
    </source>
</evidence>
<keyword evidence="6" id="KW-1185">Reference proteome</keyword>
<dbReference type="PaxDb" id="121845-A0A1S3D9F8"/>
<evidence type="ECO:0000256" key="3">
    <source>
        <dbReference type="ARBA" id="ARBA00022490"/>
    </source>
</evidence>
<sequence>MEDDLRDEMQVLDKTWQKMTAKVHQEGFREGADEGRNRSFQQGFDQGYAQGFSTAFTQACFNGALRTLKGTNFPNLSPSLEELTNPHRAMCQICVSP</sequence>
<evidence type="ECO:0000256" key="2">
    <source>
        <dbReference type="ARBA" id="ARBA00004496"/>
    </source>
</evidence>
<dbReference type="RefSeq" id="XP_008477206.1">
    <property type="nucleotide sequence ID" value="XM_008478984.3"/>
</dbReference>
<dbReference type="PANTHER" id="PTHR18829:SF0">
    <property type="entry name" value="PROTEIN YAE1 HOMOLOG"/>
    <property type="match status" value="1"/>
</dbReference>
<gene>
    <name evidence="7" type="primary">LOC103514122</name>
</gene>
<comment type="subcellular location">
    <subcellularLocation>
        <location evidence="2">Cytoplasm</location>
    </subcellularLocation>
    <subcellularLocation>
        <location evidence="1">Nucleus</location>
    </subcellularLocation>
</comment>
<name>A0A1S3D9F8_DIACI</name>
<accession>A0A1S3D9F8</accession>
<dbReference type="InterPro" id="IPR038881">
    <property type="entry name" value="Yae1-like"/>
</dbReference>
<dbReference type="GeneID" id="103514122"/>
<reference evidence="7" key="1">
    <citation type="submission" date="2025-08" db="UniProtKB">
        <authorList>
            <consortium name="RefSeq"/>
        </authorList>
    </citation>
    <scope>IDENTIFICATION</scope>
</reference>
<evidence type="ECO:0000313" key="7">
    <source>
        <dbReference type="RefSeq" id="XP_008477206.1"/>
    </source>
</evidence>
<feature type="domain" description="Essential protein Yae1 N-terminal" evidence="5">
    <location>
        <begin position="27"/>
        <end position="52"/>
    </location>
</feature>
<evidence type="ECO:0000256" key="1">
    <source>
        <dbReference type="ARBA" id="ARBA00004123"/>
    </source>
</evidence>
<dbReference type="AlphaFoldDB" id="A0A1S3D9F8"/>
<keyword evidence="4" id="KW-0539">Nucleus</keyword>
<protein>
    <submittedName>
        <fullName evidence="7">Yae1 domain-containing protein 1-like</fullName>
    </submittedName>
</protein>